<evidence type="ECO:0000313" key="3">
    <source>
        <dbReference type="Proteomes" id="UP000541154"/>
    </source>
</evidence>
<dbReference type="Proteomes" id="UP000541154">
    <property type="component" value="Unassembled WGS sequence"/>
</dbReference>
<organism evidence="2 3">
    <name type="scientific">Petromyces alliaceus</name>
    <name type="common">Aspergillus alliaceus</name>
    <dbReference type="NCBI Taxonomy" id="209559"/>
    <lineage>
        <taxon>Eukaryota</taxon>
        <taxon>Fungi</taxon>
        <taxon>Dikarya</taxon>
        <taxon>Ascomycota</taxon>
        <taxon>Pezizomycotina</taxon>
        <taxon>Eurotiomycetes</taxon>
        <taxon>Eurotiomycetidae</taxon>
        <taxon>Eurotiales</taxon>
        <taxon>Aspergillaceae</taxon>
        <taxon>Aspergillus</taxon>
        <taxon>Aspergillus subgen. Circumdati</taxon>
    </lineage>
</organism>
<gene>
    <name evidence="2" type="ORF">ETB97_010716</name>
</gene>
<accession>A0A8H6AHD1</accession>
<sequence length="106" mass="12323">MTSDDFGDSKVDKEADEEMGKWKLGRRRIKEWKRSRGGRMSQQARESGDAARRGALGTTPTGFLFIARVFIERYPSPHRVVHFMIALHRTLVSPNRHILQYRFMTS</sequence>
<evidence type="ECO:0000256" key="1">
    <source>
        <dbReference type="SAM" id="MobiDB-lite"/>
    </source>
</evidence>
<proteinExistence type="predicted"/>
<dbReference type="EMBL" id="SPNV01000006">
    <property type="protein sequence ID" value="KAF5866623.1"/>
    <property type="molecule type" value="Genomic_DNA"/>
</dbReference>
<dbReference type="AlphaFoldDB" id="A0A8H6AHD1"/>
<reference evidence="2 3" key="1">
    <citation type="submission" date="2019-04" db="EMBL/GenBank/DDBJ databases">
        <title>Aspergillus burnettii sp. nov., novel species from soil in southeast Queensland.</title>
        <authorList>
            <person name="Gilchrist C.L.M."/>
            <person name="Pitt J.I."/>
            <person name="Lange L."/>
            <person name="Lacey H.J."/>
            <person name="Vuong D."/>
            <person name="Midgley D.J."/>
            <person name="Greenfield P."/>
            <person name="Bradbury M."/>
            <person name="Lacey E."/>
            <person name="Busk P.K."/>
            <person name="Pilgaard B."/>
            <person name="Chooi Y.H."/>
            <person name="Piggott A.M."/>
        </authorList>
    </citation>
    <scope>NUCLEOTIDE SEQUENCE [LARGE SCALE GENOMIC DNA]</scope>
    <source>
        <strain evidence="2 3">FRR 5400</strain>
    </source>
</reference>
<evidence type="ECO:0000313" key="2">
    <source>
        <dbReference type="EMBL" id="KAF5866623.1"/>
    </source>
</evidence>
<comment type="caution">
    <text evidence="2">The sequence shown here is derived from an EMBL/GenBank/DDBJ whole genome shotgun (WGS) entry which is preliminary data.</text>
</comment>
<protein>
    <submittedName>
        <fullName evidence="2">Uncharacterized protein</fullName>
    </submittedName>
</protein>
<name>A0A8H6AHD1_PETAA</name>
<feature type="region of interest" description="Disordered" evidence="1">
    <location>
        <begin position="33"/>
        <end position="57"/>
    </location>
</feature>
<keyword evidence="3" id="KW-1185">Reference proteome</keyword>